<evidence type="ECO:0000313" key="3">
    <source>
        <dbReference type="Proteomes" id="UP001501757"/>
    </source>
</evidence>
<gene>
    <name evidence="2" type="ORF">GCM10009092_30880</name>
</gene>
<reference evidence="3" key="1">
    <citation type="journal article" date="2019" name="Int. J. Syst. Evol. Microbiol.">
        <title>The Global Catalogue of Microorganisms (GCM) 10K type strain sequencing project: providing services to taxonomists for standard genome sequencing and annotation.</title>
        <authorList>
            <consortium name="The Broad Institute Genomics Platform"/>
            <consortium name="The Broad Institute Genome Sequencing Center for Infectious Disease"/>
            <person name="Wu L."/>
            <person name="Ma J."/>
        </authorList>
    </citation>
    <scope>NUCLEOTIDE SEQUENCE [LARGE SCALE GENOMIC DNA]</scope>
    <source>
        <strain evidence="3">JCM 13378</strain>
    </source>
</reference>
<name>A0ABP3H9S8_9ALTE</name>
<dbReference type="Proteomes" id="UP001501757">
    <property type="component" value="Unassembled WGS sequence"/>
</dbReference>
<dbReference type="RefSeq" id="WP_102796731.1">
    <property type="nucleotide sequence ID" value="NZ_BAAAEI010000020.1"/>
</dbReference>
<comment type="caution">
    <text evidence="2">The sequence shown here is derived from an EMBL/GenBank/DDBJ whole genome shotgun (WGS) entry which is preliminary data.</text>
</comment>
<dbReference type="EMBL" id="BAAAEI010000020">
    <property type="protein sequence ID" value="GAA0364349.1"/>
    <property type="molecule type" value="Genomic_DNA"/>
</dbReference>
<dbReference type="InterPro" id="IPR027417">
    <property type="entry name" value="P-loop_NTPase"/>
</dbReference>
<evidence type="ECO:0000259" key="1">
    <source>
        <dbReference type="Pfam" id="PF09037"/>
    </source>
</evidence>
<evidence type="ECO:0000313" key="2">
    <source>
        <dbReference type="EMBL" id="GAA0364349.1"/>
    </source>
</evidence>
<dbReference type="Gene3D" id="3.40.50.300">
    <property type="entry name" value="P-loop containing nucleotide triphosphate hydrolases"/>
    <property type="match status" value="1"/>
</dbReference>
<proteinExistence type="predicted"/>
<dbReference type="Pfam" id="PF09037">
    <property type="entry name" value="Sulphotransf"/>
    <property type="match status" value="1"/>
</dbReference>
<protein>
    <recommendedName>
        <fullName evidence="1">Sulphotransferase Stf0 domain-containing protein</fullName>
    </recommendedName>
</protein>
<sequence length="262" mass="30035">MQLYQDQFSREHDFAPGTKANNFLVIASTQRCGSHMLGHALYSTGLFGFPLEYANPVNLREWEKQLGVSGLDNVLDLLQLRRTSANGVFSIKVHYDHLQVFGGFDKLIKRFPNALFVLLHRRDVLKQAVSFSKARQTGVWITGQKAMRTAPSFDYQDINQCLKKVIQDTASWRYLLAAQGCRYLELEYESLREDLTSGIRRIASAMDILLPISDIREITRRQADELSDNWQQKFVQMHKGKNDRLQPGASGVRTLVRRWLGS</sequence>
<dbReference type="InterPro" id="IPR024628">
    <property type="entry name" value="Sulfotransferase_Stf0_dom"/>
</dbReference>
<accession>A0ABP3H9S8</accession>
<dbReference type="SUPFAM" id="SSF52540">
    <property type="entry name" value="P-loop containing nucleoside triphosphate hydrolases"/>
    <property type="match status" value="1"/>
</dbReference>
<keyword evidence="3" id="KW-1185">Reference proteome</keyword>
<organism evidence="2 3">
    <name type="scientific">Bowmanella denitrificans</name>
    <dbReference type="NCBI Taxonomy" id="366582"/>
    <lineage>
        <taxon>Bacteria</taxon>
        <taxon>Pseudomonadati</taxon>
        <taxon>Pseudomonadota</taxon>
        <taxon>Gammaproteobacteria</taxon>
        <taxon>Alteromonadales</taxon>
        <taxon>Alteromonadaceae</taxon>
        <taxon>Bowmanella</taxon>
    </lineage>
</organism>
<feature type="domain" description="Sulphotransferase Stf0" evidence="1">
    <location>
        <begin position="25"/>
        <end position="234"/>
    </location>
</feature>